<feature type="compositionally biased region" description="Low complexity" evidence="1">
    <location>
        <begin position="90"/>
        <end position="104"/>
    </location>
</feature>
<protein>
    <submittedName>
        <fullName evidence="3">Uncharacterized protein</fullName>
    </submittedName>
</protein>
<dbReference type="EMBL" id="CDMZ01001059">
    <property type="protein sequence ID" value="CEM26436.1"/>
    <property type="molecule type" value="Genomic_DNA"/>
</dbReference>
<reference evidence="3" key="1">
    <citation type="submission" date="2014-11" db="EMBL/GenBank/DDBJ databases">
        <authorList>
            <person name="Otto D Thomas"/>
            <person name="Naeem Raeece"/>
        </authorList>
    </citation>
    <scope>NUCLEOTIDE SEQUENCE</scope>
</reference>
<feature type="transmembrane region" description="Helical" evidence="2">
    <location>
        <begin position="162"/>
        <end position="186"/>
    </location>
</feature>
<dbReference type="AlphaFoldDB" id="A0A0G4GC62"/>
<sequence>MPVGVRCWGGGISKGCLTEYNEVTPSSSSRKAAQSVSTYPSNPQSGAVSTRNTEVDVEQGDRGMAEVAQGTPFPPQQGQYPGNVPPPQAAPGQYPGQQQGQYPGNVPPPQAAPGQYPGQQQGQYPPPGQQGQYQYPPPGQGPNVVYVQQTEDQAKNVGSMCMWLACLISTICFWPCTLCVGFYGLCCHQHKQAKRIKFVSWISIITFFVFVLLSVIVVAVVMTKCDWKQRNTVGGGTVAYCEWEG</sequence>
<evidence type="ECO:0000256" key="2">
    <source>
        <dbReference type="SAM" id="Phobius"/>
    </source>
</evidence>
<feature type="transmembrane region" description="Helical" evidence="2">
    <location>
        <begin position="198"/>
        <end position="222"/>
    </location>
</feature>
<evidence type="ECO:0000256" key="1">
    <source>
        <dbReference type="SAM" id="MobiDB-lite"/>
    </source>
</evidence>
<keyword evidence="2" id="KW-0472">Membrane</keyword>
<dbReference type="VEuPathDB" id="CryptoDB:Cvel_4462"/>
<keyword evidence="2" id="KW-1133">Transmembrane helix</keyword>
<keyword evidence="2" id="KW-0812">Transmembrane</keyword>
<feature type="region of interest" description="Disordered" evidence="1">
    <location>
        <begin position="22"/>
        <end position="135"/>
    </location>
</feature>
<organism evidence="3">
    <name type="scientific">Chromera velia CCMP2878</name>
    <dbReference type="NCBI Taxonomy" id="1169474"/>
    <lineage>
        <taxon>Eukaryota</taxon>
        <taxon>Sar</taxon>
        <taxon>Alveolata</taxon>
        <taxon>Colpodellida</taxon>
        <taxon>Chromeraceae</taxon>
        <taxon>Chromera</taxon>
    </lineage>
</organism>
<feature type="compositionally biased region" description="Polar residues" evidence="1">
    <location>
        <begin position="38"/>
        <end position="52"/>
    </location>
</feature>
<feature type="compositionally biased region" description="Low complexity" evidence="1">
    <location>
        <begin position="112"/>
        <end position="134"/>
    </location>
</feature>
<name>A0A0G4GC62_9ALVE</name>
<feature type="compositionally biased region" description="Low complexity" evidence="1">
    <location>
        <begin position="26"/>
        <end position="37"/>
    </location>
</feature>
<proteinExistence type="predicted"/>
<evidence type="ECO:0000313" key="3">
    <source>
        <dbReference type="EMBL" id="CEM26436.1"/>
    </source>
</evidence>
<gene>
    <name evidence="3" type="ORF">Cvel_4462</name>
</gene>
<accession>A0A0G4GC62</accession>